<dbReference type="EMBL" id="JBHTLQ010000006">
    <property type="protein sequence ID" value="MFD1189738.1"/>
    <property type="molecule type" value="Genomic_DNA"/>
</dbReference>
<accession>A0ABW3SYI5</accession>
<evidence type="ECO:0000313" key="1">
    <source>
        <dbReference type="EMBL" id="MFD1189738.1"/>
    </source>
</evidence>
<keyword evidence="2" id="KW-1185">Reference proteome</keyword>
<name>A0ABW3SYI5_9CAUL</name>
<proteinExistence type="predicted"/>
<reference evidence="2" key="1">
    <citation type="journal article" date="2019" name="Int. J. Syst. Evol. Microbiol.">
        <title>The Global Catalogue of Microorganisms (GCM) 10K type strain sequencing project: providing services to taxonomists for standard genome sequencing and annotation.</title>
        <authorList>
            <consortium name="The Broad Institute Genomics Platform"/>
            <consortium name="The Broad Institute Genome Sequencing Center for Infectious Disease"/>
            <person name="Wu L."/>
            <person name="Ma J."/>
        </authorList>
    </citation>
    <scope>NUCLEOTIDE SEQUENCE [LARGE SCALE GENOMIC DNA]</scope>
    <source>
        <strain evidence="2">CCUG 55074</strain>
    </source>
</reference>
<protein>
    <submittedName>
        <fullName evidence="1">Uncharacterized protein</fullName>
    </submittedName>
</protein>
<dbReference type="RefSeq" id="WP_377352666.1">
    <property type="nucleotide sequence ID" value="NZ_JBHTLQ010000006.1"/>
</dbReference>
<evidence type="ECO:0000313" key="2">
    <source>
        <dbReference type="Proteomes" id="UP001597216"/>
    </source>
</evidence>
<organism evidence="1 2">
    <name type="scientific">Phenylobacterium conjunctum</name>
    <dbReference type="NCBI Taxonomy" id="1298959"/>
    <lineage>
        <taxon>Bacteria</taxon>
        <taxon>Pseudomonadati</taxon>
        <taxon>Pseudomonadota</taxon>
        <taxon>Alphaproteobacteria</taxon>
        <taxon>Caulobacterales</taxon>
        <taxon>Caulobacteraceae</taxon>
        <taxon>Phenylobacterium</taxon>
    </lineage>
</organism>
<gene>
    <name evidence="1" type="ORF">ACFQ27_04030</name>
</gene>
<comment type="caution">
    <text evidence="1">The sequence shown here is derived from an EMBL/GenBank/DDBJ whole genome shotgun (WGS) entry which is preliminary data.</text>
</comment>
<dbReference type="Proteomes" id="UP001597216">
    <property type="component" value="Unassembled WGS sequence"/>
</dbReference>
<sequence length="82" mass="8880">MTDPKMDDLKKGVALLVAALVKTMDDRDPGASDAFIKRLDEGEYRLKNKGVGVEALEAIGWARENITGFSIISGPGEPLFDD</sequence>